<dbReference type="GO" id="GO:0000155">
    <property type="term" value="F:phosphorelay sensor kinase activity"/>
    <property type="evidence" value="ECO:0007669"/>
    <property type="project" value="InterPro"/>
</dbReference>
<comment type="catalytic activity">
    <reaction evidence="1">
        <text>ATP + protein L-histidine = ADP + protein N-phospho-L-histidine.</text>
        <dbReference type="EC" id="2.7.13.3"/>
    </reaction>
</comment>
<sequence>MMKRYSINKRILRTVLEIVIGTVANVIMLLVLSYVLIFTGQLNTYGTDYHISISDSKSANGIKNQMDYSVFDYVLFDSDNGELVSGKYQKQDLQHYKEVFDTGSSVSEGSILFTEYENSDFILVIRRPTVPEFVNQNFRHISYNLVSYLFFIVLELLLISISVIRLLREFTKNFRLIEKISLNMGIPGMDIGRKETEILECNNILLTLYQKDEELTKLLEMEKKDKEDLSFQVAALAHDIKTPLTVLKGNIELLEMTNLDEKQLDFMSSINHSVGIFEKYFNSMVNYSRLLIEDKNYQEDIELAKFLDELSLECRDIMSSKKINFQIVNESHTRVIKGNRLNLDRALINILSNATRFCSEEGKVVLTISESSNFISFEIWNNGLPFTEESLKDGGKLFYTENKGRNDKHYGIGLSFAQKIAMRHQGQLILSNPQNGGAQVTLLIKKILRAGQKA</sequence>
<feature type="transmembrane region" description="Helical" evidence="7">
    <location>
        <begin position="12"/>
        <end position="37"/>
    </location>
</feature>
<dbReference type="InterPro" id="IPR005467">
    <property type="entry name" value="His_kinase_dom"/>
</dbReference>
<dbReference type="PROSITE" id="PS50109">
    <property type="entry name" value="HIS_KIN"/>
    <property type="match status" value="1"/>
</dbReference>
<dbReference type="Gene3D" id="1.10.287.130">
    <property type="match status" value="1"/>
</dbReference>
<reference evidence="10" key="3">
    <citation type="submission" date="2022-07" db="EMBL/GenBank/DDBJ databases">
        <authorList>
            <person name="Peng Z."/>
        </authorList>
    </citation>
    <scope>NUCLEOTIDE SEQUENCE</scope>
    <source>
        <strain evidence="10">2022WUSS069</strain>
    </source>
</reference>
<evidence type="ECO:0000313" key="9">
    <source>
        <dbReference type="EMBL" id="AOT85875.1"/>
    </source>
</evidence>
<evidence type="ECO:0000256" key="1">
    <source>
        <dbReference type="ARBA" id="ARBA00000085"/>
    </source>
</evidence>
<dbReference type="PANTHER" id="PTHR43547">
    <property type="entry name" value="TWO-COMPONENT HISTIDINE KINASE"/>
    <property type="match status" value="1"/>
</dbReference>
<name>A0A1D8H032_STRSU</name>
<dbReference type="InterPro" id="IPR003661">
    <property type="entry name" value="HisK_dim/P_dom"/>
</dbReference>
<reference evidence="9" key="1">
    <citation type="journal article" date="2014" name="Appl. Environ. Microbiol.">
        <title>Suicin 90-1330 from a nonvirulent strain of Streptococcus suis: a nisin-related lantibiotic active on gram-positive swine pathogens.</title>
        <authorList>
            <person name="LeBel G."/>
            <person name="Vaillancourt K."/>
            <person name="Frenette M."/>
            <person name="Gottschalk M."/>
            <person name="Grenier D."/>
        </authorList>
    </citation>
    <scope>NUCLEOTIDE SEQUENCE</scope>
    <source>
        <strain evidence="9">90-1330</strain>
    </source>
</reference>
<dbReference type="Pfam" id="PF00512">
    <property type="entry name" value="HisKA"/>
    <property type="match status" value="1"/>
</dbReference>
<keyword evidence="7" id="KW-1133">Transmembrane helix</keyword>
<evidence type="ECO:0000313" key="11">
    <source>
        <dbReference type="EMBL" id="MDX5036928.1"/>
    </source>
</evidence>
<dbReference type="EMBL" id="KU867866">
    <property type="protein sequence ID" value="AOT85875.1"/>
    <property type="molecule type" value="Genomic_DNA"/>
</dbReference>
<keyword evidence="5 9" id="KW-0418">Kinase</keyword>
<dbReference type="InterPro" id="IPR003594">
    <property type="entry name" value="HATPase_dom"/>
</dbReference>
<dbReference type="InterPro" id="IPR036890">
    <property type="entry name" value="HATPase_C_sf"/>
</dbReference>
<dbReference type="Proteomes" id="UP001270004">
    <property type="component" value="Unassembled WGS sequence"/>
</dbReference>
<dbReference type="SMART" id="SM00388">
    <property type="entry name" value="HisKA"/>
    <property type="match status" value="1"/>
</dbReference>
<evidence type="ECO:0000256" key="6">
    <source>
        <dbReference type="ARBA" id="ARBA00023012"/>
    </source>
</evidence>
<protein>
    <recommendedName>
        <fullName evidence="2">histidine kinase</fullName>
        <ecNumber evidence="2">2.7.13.3</ecNumber>
    </recommendedName>
</protein>
<evidence type="ECO:0000256" key="3">
    <source>
        <dbReference type="ARBA" id="ARBA00022553"/>
    </source>
</evidence>
<dbReference type="AlphaFoldDB" id="A0A1D8H032"/>
<dbReference type="PATRIC" id="fig|1307.1317.peg.1997"/>
<evidence type="ECO:0000256" key="7">
    <source>
        <dbReference type="SAM" id="Phobius"/>
    </source>
</evidence>
<organism evidence="9">
    <name type="scientific">Streptococcus suis</name>
    <dbReference type="NCBI Taxonomy" id="1307"/>
    <lineage>
        <taxon>Bacteria</taxon>
        <taxon>Bacillati</taxon>
        <taxon>Bacillota</taxon>
        <taxon>Bacilli</taxon>
        <taxon>Lactobacillales</taxon>
        <taxon>Streptococcaceae</taxon>
        <taxon>Streptococcus</taxon>
    </lineage>
</organism>
<proteinExistence type="predicted"/>
<dbReference type="SMART" id="SM00387">
    <property type="entry name" value="HATPase_c"/>
    <property type="match status" value="1"/>
</dbReference>
<keyword evidence="6" id="KW-0902">Two-component regulatory system</keyword>
<dbReference type="Proteomes" id="UP001206089">
    <property type="component" value="Unassembled WGS sequence"/>
</dbReference>
<reference evidence="11" key="4">
    <citation type="submission" date="2023-11" db="EMBL/GenBank/DDBJ databases">
        <title>Antimicrobial resistance in invasive Streptococcus suis isolated in Spain and the associated genetic mechanisms.</title>
        <authorList>
            <person name="Uruen C."/>
            <person name="Arenas J.A."/>
        </authorList>
    </citation>
    <scope>NUCLEOTIDE SEQUENCE</scope>
    <source>
        <strain evidence="11">Ss_70</strain>
    </source>
</reference>
<keyword evidence="7" id="KW-0472">Membrane</keyword>
<feature type="transmembrane region" description="Helical" evidence="7">
    <location>
        <begin position="145"/>
        <end position="167"/>
    </location>
</feature>
<dbReference type="CDD" id="cd00082">
    <property type="entry name" value="HisKA"/>
    <property type="match status" value="1"/>
</dbReference>
<dbReference type="Pfam" id="PF02518">
    <property type="entry name" value="HATPase_c"/>
    <property type="match status" value="1"/>
</dbReference>
<reference evidence="9" key="2">
    <citation type="submission" date="2016-03" db="EMBL/GenBank/DDBJ databases">
        <authorList>
            <person name="Ploux O."/>
        </authorList>
    </citation>
    <scope>NUCLEOTIDE SEQUENCE</scope>
    <source>
        <strain evidence="9">90-1330</strain>
    </source>
</reference>
<dbReference type="PRINTS" id="PR01780">
    <property type="entry name" value="LANTIREGPROT"/>
</dbReference>
<dbReference type="EMBL" id="JANJPK010000007">
    <property type="protein sequence ID" value="MCR1232331.1"/>
    <property type="molecule type" value="Genomic_DNA"/>
</dbReference>
<dbReference type="PANTHER" id="PTHR43547:SF2">
    <property type="entry name" value="HYBRID SIGNAL TRANSDUCTION HISTIDINE KINASE C"/>
    <property type="match status" value="1"/>
</dbReference>
<dbReference type="Gene3D" id="3.30.565.10">
    <property type="entry name" value="Histidine kinase-like ATPase, C-terminal domain"/>
    <property type="match status" value="1"/>
</dbReference>
<dbReference type="EC" id="2.7.13.3" evidence="2"/>
<dbReference type="SUPFAM" id="SSF47384">
    <property type="entry name" value="Homodimeric domain of signal transducing histidine kinase"/>
    <property type="match status" value="1"/>
</dbReference>
<keyword evidence="7" id="KW-0812">Transmembrane</keyword>
<gene>
    <name evidence="9" type="primary">sslK</name>
    <name evidence="10" type="ORF">NQD44_04205</name>
    <name evidence="11" type="ORF">SHY70_01320</name>
</gene>
<evidence type="ECO:0000256" key="5">
    <source>
        <dbReference type="ARBA" id="ARBA00022777"/>
    </source>
</evidence>
<dbReference type="GO" id="GO:0016020">
    <property type="term" value="C:membrane"/>
    <property type="evidence" value="ECO:0007669"/>
    <property type="project" value="InterPro"/>
</dbReference>
<dbReference type="SUPFAM" id="SSF55874">
    <property type="entry name" value="ATPase domain of HSP90 chaperone/DNA topoisomerase II/histidine kinase"/>
    <property type="match status" value="1"/>
</dbReference>
<dbReference type="InterPro" id="IPR008358">
    <property type="entry name" value="Sig_transdc_His_kin/Pase_MprB"/>
</dbReference>
<evidence type="ECO:0000256" key="2">
    <source>
        <dbReference type="ARBA" id="ARBA00012438"/>
    </source>
</evidence>
<keyword evidence="3" id="KW-0597">Phosphoprotein</keyword>
<dbReference type="InterPro" id="IPR036097">
    <property type="entry name" value="HisK_dim/P_sf"/>
</dbReference>
<dbReference type="RefSeq" id="WP_029171581.1">
    <property type="nucleotide sequence ID" value="NZ_BCDX01000011.1"/>
</dbReference>
<keyword evidence="4" id="KW-0808">Transferase</keyword>
<evidence type="ECO:0000313" key="10">
    <source>
        <dbReference type="EMBL" id="MCR1232331.1"/>
    </source>
</evidence>
<accession>A0A1D8H032</accession>
<feature type="domain" description="Histidine kinase" evidence="8">
    <location>
        <begin position="235"/>
        <end position="448"/>
    </location>
</feature>
<evidence type="ECO:0000259" key="8">
    <source>
        <dbReference type="PROSITE" id="PS50109"/>
    </source>
</evidence>
<evidence type="ECO:0000256" key="4">
    <source>
        <dbReference type="ARBA" id="ARBA00022679"/>
    </source>
</evidence>
<dbReference type="EMBL" id="JAWWZK010000002">
    <property type="protein sequence ID" value="MDX5036928.1"/>
    <property type="molecule type" value="Genomic_DNA"/>
</dbReference>